<dbReference type="Gramene" id="GBG78706">
    <property type="protein sequence ID" value="GBG78706"/>
    <property type="gene ID" value="CBR_g27931"/>
</dbReference>
<feature type="region of interest" description="Disordered" evidence="1">
    <location>
        <begin position="55"/>
        <end position="112"/>
    </location>
</feature>
<sequence length="112" mass="12535">MCTARPERKQKRNTTSQYQKSLTGKRTRQQVTTEVTLKLPTDILATLTTLMTRTTGAATAQRRTRAVTGQAKTTEARTEEGVPHFREERDARGNPKVAAREAQPTRPPLTDN</sequence>
<feature type="compositionally biased region" description="Basic and acidic residues" evidence="1">
    <location>
        <begin position="74"/>
        <end position="93"/>
    </location>
</feature>
<organism evidence="2 3">
    <name type="scientific">Chara braunii</name>
    <name type="common">Braun's stonewort</name>
    <dbReference type="NCBI Taxonomy" id="69332"/>
    <lineage>
        <taxon>Eukaryota</taxon>
        <taxon>Viridiplantae</taxon>
        <taxon>Streptophyta</taxon>
        <taxon>Charophyceae</taxon>
        <taxon>Charales</taxon>
        <taxon>Characeae</taxon>
        <taxon>Chara</taxon>
    </lineage>
</organism>
<comment type="caution">
    <text evidence="2">The sequence shown here is derived from an EMBL/GenBank/DDBJ whole genome shotgun (WGS) entry which is preliminary data.</text>
</comment>
<proteinExistence type="predicted"/>
<keyword evidence="3" id="KW-1185">Reference proteome</keyword>
<evidence type="ECO:0000256" key="1">
    <source>
        <dbReference type="SAM" id="MobiDB-lite"/>
    </source>
</evidence>
<dbReference type="AlphaFoldDB" id="A0A388L8S7"/>
<dbReference type="Proteomes" id="UP000265515">
    <property type="component" value="Unassembled WGS sequence"/>
</dbReference>
<reference evidence="2 3" key="1">
    <citation type="journal article" date="2018" name="Cell">
        <title>The Chara Genome: Secondary Complexity and Implications for Plant Terrestrialization.</title>
        <authorList>
            <person name="Nishiyama T."/>
            <person name="Sakayama H."/>
            <person name="Vries J.D."/>
            <person name="Buschmann H."/>
            <person name="Saint-Marcoux D."/>
            <person name="Ullrich K.K."/>
            <person name="Haas F.B."/>
            <person name="Vanderstraeten L."/>
            <person name="Becker D."/>
            <person name="Lang D."/>
            <person name="Vosolsobe S."/>
            <person name="Rombauts S."/>
            <person name="Wilhelmsson P.K.I."/>
            <person name="Janitza P."/>
            <person name="Kern R."/>
            <person name="Heyl A."/>
            <person name="Rumpler F."/>
            <person name="Villalobos L.I.A.C."/>
            <person name="Clay J.M."/>
            <person name="Skokan R."/>
            <person name="Toyoda A."/>
            <person name="Suzuki Y."/>
            <person name="Kagoshima H."/>
            <person name="Schijlen E."/>
            <person name="Tajeshwar N."/>
            <person name="Catarino B."/>
            <person name="Hetherington A.J."/>
            <person name="Saltykova A."/>
            <person name="Bonnot C."/>
            <person name="Breuninger H."/>
            <person name="Symeonidi A."/>
            <person name="Radhakrishnan G.V."/>
            <person name="Van Nieuwerburgh F."/>
            <person name="Deforce D."/>
            <person name="Chang C."/>
            <person name="Karol K.G."/>
            <person name="Hedrich R."/>
            <person name="Ulvskov P."/>
            <person name="Glockner G."/>
            <person name="Delwiche C.F."/>
            <person name="Petrasek J."/>
            <person name="Van de Peer Y."/>
            <person name="Friml J."/>
            <person name="Beilby M."/>
            <person name="Dolan L."/>
            <person name="Kohara Y."/>
            <person name="Sugano S."/>
            <person name="Fujiyama A."/>
            <person name="Delaux P.-M."/>
            <person name="Quint M."/>
            <person name="TheiBen G."/>
            <person name="Hagemann M."/>
            <person name="Harholt J."/>
            <person name="Dunand C."/>
            <person name="Zachgo S."/>
            <person name="Langdale J."/>
            <person name="Maumus F."/>
            <person name="Straeten D.V.D."/>
            <person name="Gould S.B."/>
            <person name="Rensing S.A."/>
        </authorList>
    </citation>
    <scope>NUCLEOTIDE SEQUENCE [LARGE SCALE GENOMIC DNA]</scope>
    <source>
        <strain evidence="2 3">S276</strain>
    </source>
</reference>
<protein>
    <submittedName>
        <fullName evidence="2">Uncharacterized protein</fullName>
    </submittedName>
</protein>
<feature type="compositionally biased region" description="Low complexity" evidence="1">
    <location>
        <begin position="55"/>
        <end position="71"/>
    </location>
</feature>
<feature type="compositionally biased region" description="Polar residues" evidence="1">
    <location>
        <begin position="13"/>
        <end position="22"/>
    </location>
</feature>
<dbReference type="EMBL" id="BFEA01000301">
    <property type="protein sequence ID" value="GBG78706.1"/>
    <property type="molecule type" value="Genomic_DNA"/>
</dbReference>
<gene>
    <name evidence="2" type="ORF">CBR_g27931</name>
</gene>
<accession>A0A388L8S7</accession>
<name>A0A388L8S7_CHABU</name>
<evidence type="ECO:0000313" key="2">
    <source>
        <dbReference type="EMBL" id="GBG78706.1"/>
    </source>
</evidence>
<evidence type="ECO:0000313" key="3">
    <source>
        <dbReference type="Proteomes" id="UP000265515"/>
    </source>
</evidence>
<feature type="region of interest" description="Disordered" evidence="1">
    <location>
        <begin position="1"/>
        <end position="29"/>
    </location>
</feature>